<accession>A0A6G5QKC7</accession>
<evidence type="ECO:0000256" key="2">
    <source>
        <dbReference type="ARBA" id="ARBA00004196"/>
    </source>
</evidence>
<dbReference type="RefSeq" id="WP_004318830.1">
    <property type="nucleotide sequence ID" value="NZ_CP012543.1"/>
</dbReference>
<keyword evidence="4" id="KW-0349">Heme</keyword>
<evidence type="ECO:0000256" key="8">
    <source>
        <dbReference type="SAM" id="SignalP"/>
    </source>
</evidence>
<evidence type="ECO:0000256" key="7">
    <source>
        <dbReference type="ARBA" id="ARBA00023004"/>
    </source>
</evidence>
<dbReference type="GO" id="GO:0030313">
    <property type="term" value="C:cell envelope"/>
    <property type="evidence" value="ECO:0007669"/>
    <property type="project" value="UniProtKB-SubCell"/>
</dbReference>
<dbReference type="Gene3D" id="1.10.1130.10">
    <property type="entry name" value="Flavocytochrome C3, Chain A"/>
    <property type="match status" value="1"/>
</dbReference>
<dbReference type="Pfam" id="PF14537">
    <property type="entry name" value="Cytochrom_c3_2"/>
    <property type="match status" value="1"/>
</dbReference>
<feature type="domain" description="Tetrahaem cytochrome" evidence="9">
    <location>
        <begin position="41"/>
        <end position="122"/>
    </location>
</feature>
<keyword evidence="6" id="KW-0249">Electron transport</keyword>
<dbReference type="KEGG" id="crx:CRECT_0383"/>
<keyword evidence="7" id="KW-0408">Iron</keyword>
<feature type="chain" id="PRO_5026190990" evidence="8">
    <location>
        <begin position="27"/>
        <end position="132"/>
    </location>
</feature>
<protein>
    <submittedName>
        <fullName evidence="10">Cytochrome c3</fullName>
    </submittedName>
</protein>
<dbReference type="InterPro" id="IPR036280">
    <property type="entry name" value="Multihaem_cyt_sf"/>
</dbReference>
<comment type="cofactor">
    <cofactor evidence="1">
        <name>heme c</name>
        <dbReference type="ChEBI" id="CHEBI:61717"/>
    </cofactor>
</comment>
<keyword evidence="5" id="KW-0479">Metal-binding</keyword>
<dbReference type="EMBL" id="CP012543">
    <property type="protein sequence ID" value="QCD46079.1"/>
    <property type="molecule type" value="Genomic_DNA"/>
</dbReference>
<gene>
    <name evidence="10" type="ORF">CRECT_0383</name>
</gene>
<evidence type="ECO:0000256" key="3">
    <source>
        <dbReference type="ARBA" id="ARBA00022448"/>
    </source>
</evidence>
<keyword evidence="3" id="KW-0813">Transport</keyword>
<evidence type="ECO:0000259" key="9">
    <source>
        <dbReference type="Pfam" id="PF14537"/>
    </source>
</evidence>
<sequence>MLKIFKILAIACFALCVAFSADGALADAGKFNKQNYPIKSHHDKLGFDCKNCHKQADPKDYKALSADECLSCHKSYDVLAERSGHLGYDDNVHASPHYPKMDCNLCHRSHKPSQNYCVMCHSQDSMKKILVP</sequence>
<organism evidence="10 11">
    <name type="scientific">Campylobacter rectus</name>
    <name type="common">Wolinella recta</name>
    <dbReference type="NCBI Taxonomy" id="203"/>
    <lineage>
        <taxon>Bacteria</taxon>
        <taxon>Pseudomonadati</taxon>
        <taxon>Campylobacterota</taxon>
        <taxon>Epsilonproteobacteria</taxon>
        <taxon>Campylobacterales</taxon>
        <taxon>Campylobacteraceae</taxon>
        <taxon>Campylobacter</taxon>
    </lineage>
</organism>
<reference evidence="10 11" key="1">
    <citation type="submission" date="2016-07" db="EMBL/GenBank/DDBJ databases">
        <title>Comparative genomics of the Campylobacter concisus group.</title>
        <authorList>
            <person name="Miller W.G."/>
            <person name="Yee E."/>
            <person name="Chapman M.H."/>
            <person name="Huynh S."/>
            <person name="Bono J.L."/>
            <person name="On S.L.W."/>
            <person name="StLeger J."/>
            <person name="Foster G."/>
            <person name="Parker C.T."/>
        </authorList>
    </citation>
    <scope>NUCLEOTIDE SEQUENCE [LARGE SCALE GENOMIC DNA]</scope>
    <source>
        <strain evidence="10 11">ATCC 33238</strain>
    </source>
</reference>
<evidence type="ECO:0000256" key="4">
    <source>
        <dbReference type="ARBA" id="ARBA00022617"/>
    </source>
</evidence>
<evidence type="ECO:0000313" key="11">
    <source>
        <dbReference type="Proteomes" id="UP000502377"/>
    </source>
</evidence>
<feature type="signal peptide" evidence="8">
    <location>
        <begin position="1"/>
        <end position="26"/>
    </location>
</feature>
<evidence type="ECO:0000313" key="10">
    <source>
        <dbReference type="EMBL" id="QCD46079.1"/>
    </source>
</evidence>
<dbReference type="SUPFAM" id="SSF48695">
    <property type="entry name" value="Multiheme cytochromes"/>
    <property type="match status" value="1"/>
</dbReference>
<evidence type="ECO:0000256" key="6">
    <source>
        <dbReference type="ARBA" id="ARBA00022982"/>
    </source>
</evidence>
<dbReference type="GO" id="GO:0046872">
    <property type="term" value="F:metal ion binding"/>
    <property type="evidence" value="ECO:0007669"/>
    <property type="project" value="UniProtKB-KW"/>
</dbReference>
<evidence type="ECO:0000256" key="5">
    <source>
        <dbReference type="ARBA" id="ARBA00022723"/>
    </source>
</evidence>
<comment type="subcellular location">
    <subcellularLocation>
        <location evidence="2">Cell envelope</location>
    </subcellularLocation>
</comment>
<dbReference type="InterPro" id="IPR012286">
    <property type="entry name" value="Tetrahaem_cytochrome"/>
</dbReference>
<keyword evidence="8" id="KW-0732">Signal</keyword>
<dbReference type="AlphaFoldDB" id="A0A6G5QKC7"/>
<dbReference type="Proteomes" id="UP000502377">
    <property type="component" value="Chromosome"/>
</dbReference>
<name>A0A6G5QKC7_CAMRE</name>
<evidence type="ECO:0000256" key="1">
    <source>
        <dbReference type="ARBA" id="ARBA00001926"/>
    </source>
</evidence>
<proteinExistence type="predicted"/>